<sequence>MILSEETTITVAVIEKEAEVVAKAVSEVRRLRPYFQSHQIKVKTDHPIRQILQKPELTGRMVAWSIELSEFGLKFKPQGPIKTQCLDDFMVEFPPKLSSSDRVEVSQPSVRRTHFKEELNDEILAFELDMIEEVRDHTQIQEEACKRKAARKLESKMKKRKF</sequence>
<organism evidence="8 9">
    <name type="scientific">Glycine soja</name>
    <name type="common">Wild soybean</name>
    <dbReference type="NCBI Taxonomy" id="3848"/>
    <lineage>
        <taxon>Eukaryota</taxon>
        <taxon>Viridiplantae</taxon>
        <taxon>Streptophyta</taxon>
        <taxon>Embryophyta</taxon>
        <taxon>Tracheophyta</taxon>
        <taxon>Spermatophyta</taxon>
        <taxon>Magnoliopsida</taxon>
        <taxon>eudicotyledons</taxon>
        <taxon>Gunneridae</taxon>
        <taxon>Pentapetalae</taxon>
        <taxon>rosids</taxon>
        <taxon>fabids</taxon>
        <taxon>Fabales</taxon>
        <taxon>Fabaceae</taxon>
        <taxon>Papilionoideae</taxon>
        <taxon>50 kb inversion clade</taxon>
        <taxon>NPAAA clade</taxon>
        <taxon>indigoferoid/millettioid clade</taxon>
        <taxon>Phaseoleae</taxon>
        <taxon>Glycine</taxon>
        <taxon>Glycine subgen. Soja</taxon>
    </lineage>
</organism>
<evidence type="ECO:0000256" key="3">
    <source>
        <dbReference type="ARBA" id="ARBA00022722"/>
    </source>
</evidence>
<dbReference type="Proteomes" id="UP000289340">
    <property type="component" value="Chromosome 14"/>
</dbReference>
<keyword evidence="6" id="KW-0695">RNA-directed DNA polymerase</keyword>
<feature type="domain" description="Reverse transcriptase RNase H-like" evidence="7">
    <location>
        <begin position="12"/>
        <end position="71"/>
    </location>
</feature>
<evidence type="ECO:0000256" key="5">
    <source>
        <dbReference type="ARBA" id="ARBA00022801"/>
    </source>
</evidence>
<name>A0A445H383_GLYSO</name>
<evidence type="ECO:0000256" key="1">
    <source>
        <dbReference type="ARBA" id="ARBA00022679"/>
    </source>
</evidence>
<comment type="caution">
    <text evidence="8">The sequence shown here is derived from an EMBL/GenBank/DDBJ whole genome shotgun (WGS) entry which is preliminary data.</text>
</comment>
<dbReference type="AlphaFoldDB" id="A0A445H383"/>
<evidence type="ECO:0000256" key="4">
    <source>
        <dbReference type="ARBA" id="ARBA00022759"/>
    </source>
</evidence>
<dbReference type="EMBL" id="QZWG01000014">
    <property type="protein sequence ID" value="RZB68108.1"/>
    <property type="molecule type" value="Genomic_DNA"/>
</dbReference>
<accession>A0A445H383</accession>
<reference evidence="8 9" key="1">
    <citation type="submission" date="2018-09" db="EMBL/GenBank/DDBJ databases">
        <title>A high-quality reference genome of wild soybean provides a powerful tool to mine soybean genomes.</title>
        <authorList>
            <person name="Xie M."/>
            <person name="Chung C.Y.L."/>
            <person name="Li M.-W."/>
            <person name="Wong F.-L."/>
            <person name="Chan T.-F."/>
            <person name="Lam H.-M."/>
        </authorList>
    </citation>
    <scope>NUCLEOTIDE SEQUENCE [LARGE SCALE GENOMIC DNA]</scope>
    <source>
        <strain evidence="9">cv. W05</strain>
        <tissue evidence="8">Hypocotyl of etiolated seedlings</tissue>
    </source>
</reference>
<proteinExistence type="predicted"/>
<dbReference type="GO" id="GO:0016787">
    <property type="term" value="F:hydrolase activity"/>
    <property type="evidence" value="ECO:0007669"/>
    <property type="project" value="UniProtKB-KW"/>
</dbReference>
<keyword evidence="5" id="KW-0378">Hydrolase</keyword>
<evidence type="ECO:0000256" key="2">
    <source>
        <dbReference type="ARBA" id="ARBA00022695"/>
    </source>
</evidence>
<keyword evidence="1" id="KW-0808">Transferase</keyword>
<protein>
    <recommendedName>
        <fullName evidence="7">Reverse transcriptase RNase H-like domain-containing protein</fullName>
    </recommendedName>
</protein>
<gene>
    <name evidence="8" type="ORF">D0Y65_038066</name>
</gene>
<evidence type="ECO:0000256" key="6">
    <source>
        <dbReference type="ARBA" id="ARBA00022918"/>
    </source>
</evidence>
<keyword evidence="2" id="KW-0548">Nucleotidyltransferase</keyword>
<dbReference type="PANTHER" id="PTHR48475">
    <property type="entry name" value="RIBONUCLEASE H"/>
    <property type="match status" value="1"/>
</dbReference>
<evidence type="ECO:0000259" key="7">
    <source>
        <dbReference type="Pfam" id="PF17917"/>
    </source>
</evidence>
<dbReference type="InterPro" id="IPR041373">
    <property type="entry name" value="RT_RNaseH"/>
</dbReference>
<dbReference type="PANTHER" id="PTHR48475:SF2">
    <property type="entry name" value="RIBONUCLEASE H"/>
    <property type="match status" value="1"/>
</dbReference>
<keyword evidence="4" id="KW-0255">Endonuclease</keyword>
<dbReference type="GO" id="GO:0004519">
    <property type="term" value="F:endonuclease activity"/>
    <property type="evidence" value="ECO:0007669"/>
    <property type="project" value="UniProtKB-KW"/>
</dbReference>
<keyword evidence="9" id="KW-1185">Reference proteome</keyword>
<dbReference type="GO" id="GO:0003964">
    <property type="term" value="F:RNA-directed DNA polymerase activity"/>
    <property type="evidence" value="ECO:0007669"/>
    <property type="project" value="UniProtKB-KW"/>
</dbReference>
<evidence type="ECO:0000313" key="9">
    <source>
        <dbReference type="Proteomes" id="UP000289340"/>
    </source>
</evidence>
<evidence type="ECO:0000313" key="8">
    <source>
        <dbReference type="EMBL" id="RZB68108.1"/>
    </source>
</evidence>
<dbReference type="Pfam" id="PF17917">
    <property type="entry name" value="RT_RNaseH"/>
    <property type="match status" value="1"/>
</dbReference>
<keyword evidence="3" id="KW-0540">Nuclease</keyword>